<dbReference type="Pfam" id="PF24750">
    <property type="entry name" value="b-prop_At3g26010-like"/>
    <property type="match status" value="1"/>
</dbReference>
<dbReference type="AlphaFoldDB" id="A0ABD0ZD26"/>
<dbReference type="PANTHER" id="PTHR31672">
    <property type="entry name" value="BNACNNG10540D PROTEIN"/>
    <property type="match status" value="1"/>
</dbReference>
<dbReference type="PROSITE" id="PS50181">
    <property type="entry name" value="FBOX"/>
    <property type="match status" value="1"/>
</dbReference>
<dbReference type="Gene3D" id="1.20.1280.50">
    <property type="match status" value="1"/>
</dbReference>
<dbReference type="EMBL" id="JBANAX010000816">
    <property type="protein sequence ID" value="KAL1192587.1"/>
    <property type="molecule type" value="Genomic_DNA"/>
</dbReference>
<protein>
    <submittedName>
        <fullName evidence="2">F-box protein</fullName>
    </submittedName>
</protein>
<dbReference type="InterPro" id="IPR036047">
    <property type="entry name" value="F-box-like_dom_sf"/>
</dbReference>
<keyword evidence="3" id="KW-1185">Reference proteome</keyword>
<evidence type="ECO:0000313" key="3">
    <source>
        <dbReference type="Proteomes" id="UP001558713"/>
    </source>
</evidence>
<dbReference type="InterPro" id="IPR001810">
    <property type="entry name" value="F-box_dom"/>
</dbReference>
<reference evidence="2 3" key="1">
    <citation type="submission" date="2024-04" db="EMBL/GenBank/DDBJ databases">
        <title>Genome assembly C_amara_ONT_v2.</title>
        <authorList>
            <person name="Yant L."/>
            <person name="Moore C."/>
            <person name="Slenker M."/>
        </authorList>
    </citation>
    <scope>NUCLEOTIDE SEQUENCE [LARGE SCALE GENOMIC DNA]</scope>
    <source>
        <tissue evidence="2">Leaf</tissue>
    </source>
</reference>
<sequence length="245" mass="27818">MTERLAMGNPNLLMRYSQISLETRRRIRTIPEAILVEILARLPLRSIARFKLLCKSLKSIIESTFISLHRNSCSSWSLMFRTKYDRPITEAIGLHGCKTWDLPKSLASYIIMPCHRLRTFKYTYVASSNGLIWINVFVTHSDKTCSILKCFVGNPVLRKWVGIPPPDPGTLVEPHWPLNPFTAMVTRVDEDGIVSSFKLVKVLLNLMIVESMNGESVYIHLRQGCGLSNDFSLLVPLTTLVLTLL</sequence>
<feature type="domain" description="F-box" evidence="1">
    <location>
        <begin position="24"/>
        <end position="68"/>
    </location>
</feature>
<gene>
    <name evidence="2" type="ORF">V5N11_008658</name>
</gene>
<dbReference type="SMART" id="SM00256">
    <property type="entry name" value="FBOX"/>
    <property type="match status" value="1"/>
</dbReference>
<evidence type="ECO:0000313" key="2">
    <source>
        <dbReference type="EMBL" id="KAL1192587.1"/>
    </source>
</evidence>
<organism evidence="2 3">
    <name type="scientific">Cardamine amara subsp. amara</name>
    <dbReference type="NCBI Taxonomy" id="228776"/>
    <lineage>
        <taxon>Eukaryota</taxon>
        <taxon>Viridiplantae</taxon>
        <taxon>Streptophyta</taxon>
        <taxon>Embryophyta</taxon>
        <taxon>Tracheophyta</taxon>
        <taxon>Spermatophyta</taxon>
        <taxon>Magnoliopsida</taxon>
        <taxon>eudicotyledons</taxon>
        <taxon>Gunneridae</taxon>
        <taxon>Pentapetalae</taxon>
        <taxon>rosids</taxon>
        <taxon>malvids</taxon>
        <taxon>Brassicales</taxon>
        <taxon>Brassicaceae</taxon>
        <taxon>Cardamineae</taxon>
        <taxon>Cardamine</taxon>
    </lineage>
</organism>
<dbReference type="SUPFAM" id="SSF81383">
    <property type="entry name" value="F-box domain"/>
    <property type="match status" value="1"/>
</dbReference>
<dbReference type="PANTHER" id="PTHR31672:SF13">
    <property type="entry name" value="F-BOX PROTEIN CPR30-LIKE"/>
    <property type="match status" value="1"/>
</dbReference>
<name>A0ABD0ZD26_CARAN</name>
<evidence type="ECO:0000259" key="1">
    <source>
        <dbReference type="PROSITE" id="PS50181"/>
    </source>
</evidence>
<dbReference type="Pfam" id="PF00646">
    <property type="entry name" value="F-box"/>
    <property type="match status" value="1"/>
</dbReference>
<accession>A0ABD0ZD26</accession>
<proteinExistence type="predicted"/>
<comment type="caution">
    <text evidence="2">The sequence shown here is derived from an EMBL/GenBank/DDBJ whole genome shotgun (WGS) entry which is preliminary data.</text>
</comment>
<dbReference type="InterPro" id="IPR056592">
    <property type="entry name" value="Beta-prop_At3g26010-like"/>
</dbReference>
<dbReference type="InterPro" id="IPR050796">
    <property type="entry name" value="SCF_F-box_component"/>
</dbReference>
<dbReference type="Proteomes" id="UP001558713">
    <property type="component" value="Unassembled WGS sequence"/>
</dbReference>